<accession>A0A1Y5IFL6</accession>
<feature type="domain" description="AB hydrolase-1" evidence="1">
    <location>
        <begin position="35"/>
        <end position="283"/>
    </location>
</feature>
<dbReference type="InterPro" id="IPR000073">
    <property type="entry name" value="AB_hydrolase_1"/>
</dbReference>
<reference evidence="2" key="1">
    <citation type="submission" date="2017-04" db="EMBL/GenBank/DDBJ databases">
        <title>Population genomics of picophytoplankton unveils novel chromosome hypervariability.</title>
        <authorList>
            <consortium name="DOE Joint Genome Institute"/>
            <person name="Blanc-Mathieu R."/>
            <person name="Krasovec M."/>
            <person name="Hebrard M."/>
            <person name="Yau S."/>
            <person name="Desgranges E."/>
            <person name="Martin J."/>
            <person name="Schackwitz W."/>
            <person name="Kuo A."/>
            <person name="Salin G."/>
            <person name="Donnadieu C."/>
            <person name="Desdevises Y."/>
            <person name="Sanchez-Ferandin S."/>
            <person name="Moreau H."/>
            <person name="Rivals E."/>
            <person name="Grigoriev I.V."/>
            <person name="Grimsley N."/>
            <person name="Eyre-Walker A."/>
            <person name="Piganeau G."/>
        </authorList>
    </citation>
    <scope>NUCLEOTIDE SEQUENCE [LARGE SCALE GENOMIC DNA]</scope>
    <source>
        <strain evidence="2">RCC 1115</strain>
    </source>
</reference>
<sequence>MPSIARRVCSHDGASISYTAQRSADAPSSSNPPTVFVNGLSNDCFQLKACASERAKRVWTIEFDYRGHGESDDPKDLSTVTASSFAHDAWAVVDDFFDTLGHVATRTAVDVVAYSYGVRVAMEMIRLRPTRVRLVVAVLGSPERILDGLLGRRGALVVGRAAGAVGTQTVTRIIFFALRFAATFPYVTWSLLRVLGYLNSSYGAFKHFFVHLRRLHAETWTRVVMDAYDSGAMDLWRKKNRAWRIGCVCGDRDFAAPQRVMRSWEQDVDYYWMLKGVGHDGLCSHGDEILTLIRECFDRADE</sequence>
<dbReference type="AlphaFoldDB" id="A0A1Y5IFL6"/>
<name>A0A1Y5IFL6_OSTTA</name>
<protein>
    <submittedName>
        <fullName evidence="2">Alpha/beta hydrolase protein</fullName>
    </submittedName>
</protein>
<dbReference type="EMBL" id="KZ155780">
    <property type="protein sequence ID" value="OUS46873.1"/>
    <property type="molecule type" value="Genomic_DNA"/>
</dbReference>
<evidence type="ECO:0000259" key="1">
    <source>
        <dbReference type="Pfam" id="PF12697"/>
    </source>
</evidence>
<organism evidence="2">
    <name type="scientific">Ostreococcus tauri</name>
    <name type="common">Marine green alga</name>
    <dbReference type="NCBI Taxonomy" id="70448"/>
    <lineage>
        <taxon>Eukaryota</taxon>
        <taxon>Viridiplantae</taxon>
        <taxon>Chlorophyta</taxon>
        <taxon>Mamiellophyceae</taxon>
        <taxon>Mamiellales</taxon>
        <taxon>Bathycoccaceae</taxon>
        <taxon>Ostreococcus</taxon>
    </lineage>
</organism>
<dbReference type="Proteomes" id="UP000195557">
    <property type="component" value="Unassembled WGS sequence"/>
</dbReference>
<dbReference type="SUPFAM" id="SSF53474">
    <property type="entry name" value="alpha/beta-Hydrolases"/>
    <property type="match status" value="1"/>
</dbReference>
<dbReference type="InterPro" id="IPR029058">
    <property type="entry name" value="AB_hydrolase_fold"/>
</dbReference>
<evidence type="ECO:0000313" key="2">
    <source>
        <dbReference type="EMBL" id="OUS46873.1"/>
    </source>
</evidence>
<proteinExistence type="predicted"/>
<keyword evidence="2" id="KW-0378">Hydrolase</keyword>
<gene>
    <name evidence="2" type="ORF">BE221DRAFT_8625</name>
</gene>
<dbReference type="Gene3D" id="3.40.50.1820">
    <property type="entry name" value="alpha/beta hydrolase"/>
    <property type="match status" value="1"/>
</dbReference>
<dbReference type="Pfam" id="PF12697">
    <property type="entry name" value="Abhydrolase_6"/>
    <property type="match status" value="1"/>
</dbReference>
<dbReference type="GO" id="GO:0016787">
    <property type="term" value="F:hydrolase activity"/>
    <property type="evidence" value="ECO:0007669"/>
    <property type="project" value="UniProtKB-KW"/>
</dbReference>